<accession>A0A415TR10</accession>
<dbReference type="Pfam" id="PF01497">
    <property type="entry name" value="Peripla_BP_2"/>
    <property type="match status" value="1"/>
</dbReference>
<proteinExistence type="inferred from homology"/>
<dbReference type="Gene3D" id="3.40.50.1980">
    <property type="entry name" value="Nitrogenase molybdenum iron protein domain"/>
    <property type="match status" value="2"/>
</dbReference>
<evidence type="ECO:0000256" key="1">
    <source>
        <dbReference type="ARBA" id="ARBA00008814"/>
    </source>
</evidence>
<feature type="chain" id="PRO_5019284089" evidence="2">
    <location>
        <begin position="30"/>
        <end position="360"/>
    </location>
</feature>
<comment type="caution">
    <text evidence="4">The sequence shown here is derived from an EMBL/GenBank/DDBJ whole genome shotgun (WGS) entry which is preliminary data.</text>
</comment>
<evidence type="ECO:0000313" key="5">
    <source>
        <dbReference type="Proteomes" id="UP000283586"/>
    </source>
</evidence>
<keyword evidence="2" id="KW-0732">Signal</keyword>
<sequence length="360" mass="38712">MKDMKKIYQKLALTGVLAALLLSAGCGGAKETSANETAGDVQAVGQKTESTADVEQTELYTETLEADTGALETNIEAQTQGYTFTDDLGREVTVKSADRVAALIGSFTDVWMLAGGNVVAAANDSWESLGLELDESVVNLGSILEPDVEQLIAAEPDLVIASANTDADVALEETLTKAGITVAYFDVANFDDYLNMLSICTQITGRDDLYQKNGLDVQKEVEEMKQRADGSNPTVLFLRAASSNVKAKGSDGNVCGEMLADLGCVNIADSDESLLDDLSMEAIIAADPQYIFVTIQGNDSDAAMKNVEELLTSNPAWASLTAVKNDHYYILDKRLFNLKPNAKWGEAYKQLADILYPEMK</sequence>
<dbReference type="PANTHER" id="PTHR30535">
    <property type="entry name" value="VITAMIN B12-BINDING PROTEIN"/>
    <property type="match status" value="1"/>
</dbReference>
<dbReference type="EMBL" id="QRQN01000019">
    <property type="protein sequence ID" value="RHN05584.1"/>
    <property type="molecule type" value="Genomic_DNA"/>
</dbReference>
<dbReference type="InterPro" id="IPR002491">
    <property type="entry name" value="ABC_transptr_periplasmic_BD"/>
</dbReference>
<dbReference type="GO" id="GO:0071281">
    <property type="term" value="P:cellular response to iron ion"/>
    <property type="evidence" value="ECO:0007669"/>
    <property type="project" value="TreeGrafter"/>
</dbReference>
<dbReference type="PROSITE" id="PS50983">
    <property type="entry name" value="FE_B12_PBP"/>
    <property type="match status" value="1"/>
</dbReference>
<reference evidence="4 5" key="1">
    <citation type="submission" date="2018-08" db="EMBL/GenBank/DDBJ databases">
        <title>A genome reference for cultivated species of the human gut microbiota.</title>
        <authorList>
            <person name="Zou Y."/>
            <person name="Xue W."/>
            <person name="Luo G."/>
        </authorList>
    </citation>
    <scope>NUCLEOTIDE SEQUENCE [LARGE SCALE GENOMIC DNA]</scope>
    <source>
        <strain evidence="4 5">AF31-21AC</strain>
    </source>
</reference>
<gene>
    <name evidence="4" type="ORF">DWZ31_14585</name>
</gene>
<dbReference type="PANTHER" id="PTHR30535:SF34">
    <property type="entry name" value="MOLYBDATE-BINDING PROTEIN MOLA"/>
    <property type="match status" value="1"/>
</dbReference>
<comment type="similarity">
    <text evidence="1">Belongs to the bacterial solute-binding protein 8 family.</text>
</comment>
<organism evidence="4 5">
    <name type="scientific">Roseburia intestinalis</name>
    <dbReference type="NCBI Taxonomy" id="166486"/>
    <lineage>
        <taxon>Bacteria</taxon>
        <taxon>Bacillati</taxon>
        <taxon>Bacillota</taxon>
        <taxon>Clostridia</taxon>
        <taxon>Lachnospirales</taxon>
        <taxon>Lachnospiraceae</taxon>
        <taxon>Roseburia</taxon>
    </lineage>
</organism>
<feature type="domain" description="Fe/B12 periplasmic-binding" evidence="3">
    <location>
        <begin position="99"/>
        <end position="359"/>
    </location>
</feature>
<dbReference type="SUPFAM" id="SSF53807">
    <property type="entry name" value="Helical backbone' metal receptor"/>
    <property type="match status" value="1"/>
</dbReference>
<feature type="signal peptide" evidence="2">
    <location>
        <begin position="1"/>
        <end position="29"/>
    </location>
</feature>
<dbReference type="InterPro" id="IPR050902">
    <property type="entry name" value="ABC_Transporter_SBP"/>
</dbReference>
<evidence type="ECO:0000256" key="2">
    <source>
        <dbReference type="SAM" id="SignalP"/>
    </source>
</evidence>
<dbReference type="PROSITE" id="PS51257">
    <property type="entry name" value="PROKAR_LIPOPROTEIN"/>
    <property type="match status" value="1"/>
</dbReference>
<dbReference type="AlphaFoldDB" id="A0A415TR10"/>
<dbReference type="Proteomes" id="UP000283586">
    <property type="component" value="Unassembled WGS sequence"/>
</dbReference>
<name>A0A415TR10_9FIRM</name>
<evidence type="ECO:0000259" key="3">
    <source>
        <dbReference type="PROSITE" id="PS50983"/>
    </source>
</evidence>
<protein>
    <submittedName>
        <fullName evidence="4">ABC transporter substrate-binding protein</fullName>
    </submittedName>
</protein>
<evidence type="ECO:0000313" key="4">
    <source>
        <dbReference type="EMBL" id="RHN05584.1"/>
    </source>
</evidence>